<keyword evidence="7" id="KW-0998">Cell outer membrane</keyword>
<evidence type="ECO:0000256" key="5">
    <source>
        <dbReference type="ARBA" id="ARBA00022692"/>
    </source>
</evidence>
<accession>A0ABW3X2D6</accession>
<proteinExistence type="inferred from homology"/>
<evidence type="ECO:0000256" key="7">
    <source>
        <dbReference type="ARBA" id="ARBA00023237"/>
    </source>
</evidence>
<gene>
    <name evidence="8" type="ORF">ACFQ4G_18865</name>
</gene>
<dbReference type="PANTHER" id="PTHR30026">
    <property type="entry name" value="OUTER MEMBRANE PROTEIN TOLC"/>
    <property type="match status" value="1"/>
</dbReference>
<dbReference type="Pfam" id="PF02321">
    <property type="entry name" value="OEP"/>
    <property type="match status" value="1"/>
</dbReference>
<name>A0ABW3X2D6_9HYPH</name>
<evidence type="ECO:0000256" key="2">
    <source>
        <dbReference type="ARBA" id="ARBA00007613"/>
    </source>
</evidence>
<reference evidence="9" key="1">
    <citation type="journal article" date="2019" name="Int. J. Syst. Evol. Microbiol.">
        <title>The Global Catalogue of Microorganisms (GCM) 10K type strain sequencing project: providing services to taxonomists for standard genome sequencing and annotation.</title>
        <authorList>
            <consortium name="The Broad Institute Genomics Platform"/>
            <consortium name="The Broad Institute Genome Sequencing Center for Infectious Disease"/>
            <person name="Wu L."/>
            <person name="Ma J."/>
        </authorList>
    </citation>
    <scope>NUCLEOTIDE SEQUENCE [LARGE SCALE GENOMIC DNA]</scope>
    <source>
        <strain evidence="9">CCUG 56108</strain>
    </source>
</reference>
<dbReference type="RefSeq" id="WP_238209130.1">
    <property type="nucleotide sequence ID" value="NZ_JBHTND010000034.1"/>
</dbReference>
<comment type="subcellular location">
    <subcellularLocation>
        <location evidence="1">Cell outer membrane</location>
    </subcellularLocation>
</comment>
<comment type="caution">
    <text evidence="8">The sequence shown here is derived from an EMBL/GenBank/DDBJ whole genome shotgun (WGS) entry which is preliminary data.</text>
</comment>
<sequence>MDTAWSGPRLGAGSVGALARIGWTVLGILAVSGTGARAESIDEAMGWALRSSFDRKADDERQAAVEAQVISGWEAFLPTMGYAVNRRLDSKIKYSPDFVSDPTVPGGTDALQRWQPNTSGFQLSLPLFDGFKRYNDLQAARSASAAGRGLQDAKAQQILLDTASAYLAVLRDRAIVQLREAAIADVSKVARSVALRREVHDATNAEAALAESRVIAATISLEQAKSNLVASETELVRLAGPAANPTALPLVPNALLPSSLGELRGILVRANPTLVAARLDAESAAFTAKASYAQFLPQLSLEVTHGRRGPVSLTPYRVQDTSTMLQALIPIYQPGEFGNVAREHAIARQKSYVAQDLENTLIAQATAAFKQRRSTIEQVGQAEQRVRKITRAVQGRQMELRLGSMTVVDILNTVAELAEARVAKINLEFARDRATYALAAVVNRLRG</sequence>
<keyword evidence="4" id="KW-1134">Transmembrane beta strand</keyword>
<evidence type="ECO:0000256" key="1">
    <source>
        <dbReference type="ARBA" id="ARBA00004442"/>
    </source>
</evidence>
<dbReference type="Gene3D" id="1.20.1600.10">
    <property type="entry name" value="Outer membrane efflux proteins (OEP)"/>
    <property type="match status" value="1"/>
</dbReference>
<evidence type="ECO:0000256" key="4">
    <source>
        <dbReference type="ARBA" id="ARBA00022452"/>
    </source>
</evidence>
<organism evidence="8 9">
    <name type="scientific">Methylobacterium marchantiae</name>
    <dbReference type="NCBI Taxonomy" id="600331"/>
    <lineage>
        <taxon>Bacteria</taxon>
        <taxon>Pseudomonadati</taxon>
        <taxon>Pseudomonadota</taxon>
        <taxon>Alphaproteobacteria</taxon>
        <taxon>Hyphomicrobiales</taxon>
        <taxon>Methylobacteriaceae</taxon>
        <taxon>Methylobacterium</taxon>
    </lineage>
</organism>
<dbReference type="InterPro" id="IPR003423">
    <property type="entry name" value="OMP_efflux"/>
</dbReference>
<evidence type="ECO:0000256" key="3">
    <source>
        <dbReference type="ARBA" id="ARBA00022448"/>
    </source>
</evidence>
<comment type="similarity">
    <text evidence="2">Belongs to the outer membrane factor (OMF) (TC 1.B.17) family.</text>
</comment>
<dbReference type="SUPFAM" id="SSF56954">
    <property type="entry name" value="Outer membrane efflux proteins (OEP)"/>
    <property type="match status" value="1"/>
</dbReference>
<dbReference type="InterPro" id="IPR051906">
    <property type="entry name" value="TolC-like"/>
</dbReference>
<keyword evidence="9" id="KW-1185">Reference proteome</keyword>
<dbReference type="EMBL" id="JBHTND010000034">
    <property type="protein sequence ID" value="MFD1303638.1"/>
    <property type="molecule type" value="Genomic_DNA"/>
</dbReference>
<keyword evidence="3" id="KW-0813">Transport</keyword>
<dbReference type="PANTHER" id="PTHR30026:SF22">
    <property type="entry name" value="OUTER MEMBRANE EFFLUX PROTEIN"/>
    <property type="match status" value="1"/>
</dbReference>
<evidence type="ECO:0000313" key="8">
    <source>
        <dbReference type="EMBL" id="MFD1303638.1"/>
    </source>
</evidence>
<dbReference type="Proteomes" id="UP001597176">
    <property type="component" value="Unassembled WGS sequence"/>
</dbReference>
<evidence type="ECO:0000256" key="6">
    <source>
        <dbReference type="ARBA" id="ARBA00023136"/>
    </source>
</evidence>
<evidence type="ECO:0000313" key="9">
    <source>
        <dbReference type="Proteomes" id="UP001597176"/>
    </source>
</evidence>
<keyword evidence="6" id="KW-0472">Membrane</keyword>
<keyword evidence="5" id="KW-0812">Transmembrane</keyword>
<protein>
    <submittedName>
        <fullName evidence="8">TolC family protein</fullName>
    </submittedName>
</protein>